<evidence type="ECO:0000313" key="2">
    <source>
        <dbReference type="EnsemblMetazoa" id="ACHR002406-PA"/>
    </source>
</evidence>
<dbReference type="EnsemblMetazoa" id="ACHR002406-RA">
    <property type="protein sequence ID" value="ACHR002406-PA"/>
    <property type="gene ID" value="ACHR002406"/>
</dbReference>
<evidence type="ECO:0000256" key="1">
    <source>
        <dbReference type="SAM" id="SignalP"/>
    </source>
</evidence>
<reference evidence="2" key="2">
    <citation type="submission" date="2020-05" db="UniProtKB">
        <authorList>
            <consortium name="EnsemblMetazoa"/>
        </authorList>
    </citation>
    <scope>IDENTIFICATION</scope>
    <source>
        <strain evidence="2">ACHKN1017</strain>
    </source>
</reference>
<dbReference type="AlphaFoldDB" id="A0A182JV74"/>
<feature type="chain" id="PRO_5008124673" description="DUF4794 domain-containing protein" evidence="1">
    <location>
        <begin position="26"/>
        <end position="242"/>
    </location>
</feature>
<evidence type="ECO:0000313" key="3">
    <source>
        <dbReference type="Proteomes" id="UP000075881"/>
    </source>
</evidence>
<proteinExistence type="predicted"/>
<reference evidence="3" key="1">
    <citation type="submission" date="2013-03" db="EMBL/GenBank/DDBJ databases">
        <title>The Genome Sequence of Anopheles christyi ACHKN1017.</title>
        <authorList>
            <consortium name="The Broad Institute Genomics Platform"/>
            <person name="Neafsey D.E."/>
            <person name="Besansky N."/>
            <person name="Walker B."/>
            <person name="Young S.K."/>
            <person name="Zeng Q."/>
            <person name="Gargeya S."/>
            <person name="Fitzgerald M."/>
            <person name="Haas B."/>
            <person name="Abouelleil A."/>
            <person name="Allen A.W."/>
            <person name="Alvarado L."/>
            <person name="Arachchi H.M."/>
            <person name="Berlin A.M."/>
            <person name="Chapman S.B."/>
            <person name="Gainer-Dewar J."/>
            <person name="Goldberg J."/>
            <person name="Griggs A."/>
            <person name="Gujja S."/>
            <person name="Hansen M."/>
            <person name="Howarth C."/>
            <person name="Imamovic A."/>
            <person name="Ireland A."/>
            <person name="Larimer J."/>
            <person name="McCowan C."/>
            <person name="Murphy C."/>
            <person name="Pearson M."/>
            <person name="Poon T.W."/>
            <person name="Priest M."/>
            <person name="Roberts A."/>
            <person name="Saif S."/>
            <person name="Shea T."/>
            <person name="Sisk P."/>
            <person name="Sykes S."/>
            <person name="Wortman J."/>
            <person name="Nusbaum C."/>
            <person name="Birren B."/>
        </authorList>
    </citation>
    <scope>NUCLEOTIDE SEQUENCE [LARGE SCALE GENOMIC DNA]</scope>
    <source>
        <strain evidence="3">ACHKN1017</strain>
    </source>
</reference>
<protein>
    <recommendedName>
        <fullName evidence="4">DUF4794 domain-containing protein</fullName>
    </recommendedName>
</protein>
<dbReference type="VEuPathDB" id="VectorBase:ACHR002406"/>
<organism evidence="2 3">
    <name type="scientific">Anopheles christyi</name>
    <dbReference type="NCBI Taxonomy" id="43041"/>
    <lineage>
        <taxon>Eukaryota</taxon>
        <taxon>Metazoa</taxon>
        <taxon>Ecdysozoa</taxon>
        <taxon>Arthropoda</taxon>
        <taxon>Hexapoda</taxon>
        <taxon>Insecta</taxon>
        <taxon>Pterygota</taxon>
        <taxon>Neoptera</taxon>
        <taxon>Endopterygota</taxon>
        <taxon>Diptera</taxon>
        <taxon>Nematocera</taxon>
        <taxon>Culicoidea</taxon>
        <taxon>Culicidae</taxon>
        <taxon>Anophelinae</taxon>
        <taxon>Anopheles</taxon>
    </lineage>
</organism>
<sequence length="242" mass="26596">MSSHVRRIICLPFVVLITFVAVCRGTPVQKSAPGIEILPAAFSDGNGPKYVVVGDNENQLAAAPAPVGLQSRLEVPIETTTQQPPVAPIVYQTTAQPAPVQYQQPQQVQYQQPQQIQYRQPQQVQQPAPQQVLYQQPASQQYQYQQSQPIQYQQSAYQPQAPVYYQQQPPAQYAQPSAAYSPYNEQYIRRPNTRPEASSSSPGFLNTIARAFGLNTGSSNRNPQPSMTSSPSALGLLGTALL</sequence>
<keyword evidence="1" id="KW-0732">Signal</keyword>
<name>A0A182JV74_9DIPT</name>
<accession>A0A182JV74</accession>
<feature type="signal peptide" evidence="1">
    <location>
        <begin position="1"/>
        <end position="25"/>
    </location>
</feature>
<keyword evidence="3" id="KW-1185">Reference proteome</keyword>
<dbReference type="Proteomes" id="UP000075881">
    <property type="component" value="Unassembled WGS sequence"/>
</dbReference>
<evidence type="ECO:0008006" key="4">
    <source>
        <dbReference type="Google" id="ProtNLM"/>
    </source>
</evidence>